<feature type="transmembrane region" description="Helical" evidence="1">
    <location>
        <begin position="384"/>
        <end position="405"/>
    </location>
</feature>
<accession>W8TDR9</accession>
<dbReference type="Pfam" id="PF07907">
    <property type="entry name" value="YibE_F"/>
    <property type="match status" value="1"/>
</dbReference>
<feature type="transmembrane region" description="Helical" evidence="1">
    <location>
        <begin position="287"/>
        <end position="309"/>
    </location>
</feature>
<feature type="signal peptide" evidence="2">
    <location>
        <begin position="1"/>
        <end position="19"/>
    </location>
</feature>
<sequence>MRFKLKTTIFISMLLCVFAVTFNPKMVYCEGVNEQVIDEQQQYEYGEDADYIETDGTQTENTDSETPYSRAKIINVVDEINNEISYSSGVIESNIQLLDVLITKGPHKGEKIRAEHELNFSSGGEYKNVKLSKGDEVLLYLEENEAGEVENAYVAEIARDKYLIYLTAVFVIALIAVGRMKGLKAILSLVLTAFSVIKILLPAILKGWDPVIVSVVVCVGVISATMLIISGFNRKTFSAVLGTAGGVIAAGAVALIIGSLANLTGFGNDETQMLMYIPQDVQLDFKGLLFAGIIIGTMGATMDVGMSIASAMHEIKENSPQIKTSALIRAGMNVGRDTMATMANTLILAYAGGSLHLMLLLMAHETPFVHIINWDMIASEVLRAIAGSIGIIFAIPITAFASAFVEKDKSKEKFDLEYDEAESV</sequence>
<reference evidence="3 4" key="1">
    <citation type="journal article" date="2014" name="Genome Announc.">
        <title>Complete Genome Sequence of Amino Acid-Utilizing Eubacterium acidaminophilum al-2 (DSM 3953).</title>
        <authorList>
            <person name="Poehlein A."/>
            <person name="Andreesen J.R."/>
            <person name="Daniel R."/>
        </authorList>
    </citation>
    <scope>NUCLEOTIDE SEQUENCE [LARGE SCALE GENOMIC DNA]</scope>
    <source>
        <strain evidence="3 4">DSM 3953</strain>
    </source>
</reference>
<dbReference type="KEGG" id="eac:EAL2_c06670"/>
<dbReference type="PATRIC" id="fig|1286171.3.peg.613"/>
<proteinExistence type="predicted"/>
<dbReference type="HOGENOM" id="CLU_028166_4_0_9"/>
<dbReference type="AlphaFoldDB" id="W8TDR9"/>
<feature type="chain" id="PRO_5004913058" evidence="2">
    <location>
        <begin position="20"/>
        <end position="424"/>
    </location>
</feature>
<feature type="transmembrane region" description="Helical" evidence="1">
    <location>
        <begin position="239"/>
        <end position="267"/>
    </location>
</feature>
<keyword evidence="1" id="KW-0472">Membrane</keyword>
<evidence type="ECO:0000313" key="4">
    <source>
        <dbReference type="Proteomes" id="UP000019591"/>
    </source>
</evidence>
<keyword evidence="4" id="KW-1185">Reference proteome</keyword>
<dbReference type="STRING" id="1286171.EAL2_c06670"/>
<gene>
    <name evidence="3" type="ORF">EAL2_c06670</name>
</gene>
<dbReference type="Proteomes" id="UP000019591">
    <property type="component" value="Chromosome"/>
</dbReference>
<dbReference type="EMBL" id="CP007452">
    <property type="protein sequence ID" value="AHM55968.1"/>
    <property type="molecule type" value="Genomic_DNA"/>
</dbReference>
<dbReference type="PANTHER" id="PTHR41771:SF1">
    <property type="entry name" value="MEMBRANE PROTEIN"/>
    <property type="match status" value="1"/>
</dbReference>
<keyword evidence="1" id="KW-1133">Transmembrane helix</keyword>
<feature type="transmembrane region" description="Helical" evidence="1">
    <location>
        <begin position="211"/>
        <end position="232"/>
    </location>
</feature>
<protein>
    <submittedName>
        <fullName evidence="3">YibE/F family protein</fullName>
    </submittedName>
</protein>
<name>W8TDR9_PEPAC</name>
<feature type="transmembrane region" description="Helical" evidence="1">
    <location>
        <begin position="162"/>
        <end position="178"/>
    </location>
</feature>
<feature type="transmembrane region" description="Helical" evidence="1">
    <location>
        <begin position="185"/>
        <end position="205"/>
    </location>
</feature>
<organism evidence="3 4">
    <name type="scientific">Peptoclostridium acidaminophilum DSM 3953</name>
    <dbReference type="NCBI Taxonomy" id="1286171"/>
    <lineage>
        <taxon>Bacteria</taxon>
        <taxon>Bacillati</taxon>
        <taxon>Bacillota</taxon>
        <taxon>Clostridia</taxon>
        <taxon>Peptostreptococcales</taxon>
        <taxon>Peptoclostridiaceae</taxon>
        <taxon>Peptoclostridium</taxon>
    </lineage>
</organism>
<dbReference type="PANTHER" id="PTHR41771">
    <property type="entry name" value="MEMBRANE PROTEIN-RELATED"/>
    <property type="match status" value="1"/>
</dbReference>
<evidence type="ECO:0000313" key="3">
    <source>
        <dbReference type="EMBL" id="AHM55968.1"/>
    </source>
</evidence>
<evidence type="ECO:0000256" key="1">
    <source>
        <dbReference type="SAM" id="Phobius"/>
    </source>
</evidence>
<keyword evidence="2" id="KW-0732">Signal</keyword>
<dbReference type="InterPro" id="IPR012507">
    <property type="entry name" value="YibE_F"/>
</dbReference>
<evidence type="ECO:0000256" key="2">
    <source>
        <dbReference type="SAM" id="SignalP"/>
    </source>
</evidence>
<dbReference type="eggNOG" id="COG5438">
    <property type="taxonomic scope" value="Bacteria"/>
</dbReference>
<keyword evidence="1" id="KW-0812">Transmembrane</keyword>
<feature type="transmembrane region" description="Helical" evidence="1">
    <location>
        <begin position="346"/>
        <end position="364"/>
    </location>
</feature>